<feature type="domain" description="DUF6458" evidence="3">
    <location>
        <begin position="1"/>
        <end position="76"/>
    </location>
</feature>
<keyword evidence="2" id="KW-0472">Membrane</keyword>
<feature type="transmembrane region" description="Helical" evidence="2">
    <location>
        <begin position="29"/>
        <end position="52"/>
    </location>
</feature>
<evidence type="ECO:0000256" key="2">
    <source>
        <dbReference type="SAM" id="Phobius"/>
    </source>
</evidence>
<dbReference type="Proteomes" id="UP000256541">
    <property type="component" value="Unassembled WGS sequence"/>
</dbReference>
<protein>
    <recommendedName>
        <fullName evidence="3">DUF6458 domain-containing protein</fullName>
    </recommendedName>
</protein>
<dbReference type="EMBL" id="NBXB01000039">
    <property type="protein sequence ID" value="RFA12902.1"/>
    <property type="molecule type" value="Genomic_DNA"/>
</dbReference>
<dbReference type="InterPro" id="IPR045597">
    <property type="entry name" value="DUF6458"/>
</dbReference>
<feature type="region of interest" description="Disordered" evidence="1">
    <location>
        <begin position="58"/>
        <end position="85"/>
    </location>
</feature>
<gene>
    <name evidence="4" type="ORF">B7R22_14755</name>
</gene>
<evidence type="ECO:0000256" key="1">
    <source>
        <dbReference type="SAM" id="MobiDB-lite"/>
    </source>
</evidence>
<dbReference type="RefSeq" id="WP_116412484.1">
    <property type="nucleotide sequence ID" value="NZ_NBXB01000039.1"/>
</dbReference>
<dbReference type="OrthoDB" id="4775046at2"/>
<name>A0A3E0VSC2_9MICO</name>
<evidence type="ECO:0000313" key="4">
    <source>
        <dbReference type="EMBL" id="RFA12902.1"/>
    </source>
</evidence>
<reference evidence="4 5" key="1">
    <citation type="submission" date="2017-04" db="EMBL/GenBank/DDBJ databases">
        <title>Comparative genome analysis of Subtercola boreus.</title>
        <authorList>
            <person name="Cho Y.-J."/>
            <person name="Cho A."/>
            <person name="Kim O.-S."/>
            <person name="Lee J.-I."/>
        </authorList>
    </citation>
    <scope>NUCLEOTIDE SEQUENCE [LARGE SCALE GENOMIC DNA]</scope>
    <source>
        <strain evidence="4 5">P27479</strain>
    </source>
</reference>
<comment type="caution">
    <text evidence="4">The sequence shown here is derived from an EMBL/GenBank/DDBJ whole genome shotgun (WGS) entry which is preliminary data.</text>
</comment>
<organism evidence="4 5">
    <name type="scientific">Subtercola boreus</name>
    <dbReference type="NCBI Taxonomy" id="120213"/>
    <lineage>
        <taxon>Bacteria</taxon>
        <taxon>Bacillati</taxon>
        <taxon>Actinomycetota</taxon>
        <taxon>Actinomycetes</taxon>
        <taxon>Micrococcales</taxon>
        <taxon>Microbacteriaceae</taxon>
        <taxon>Subtercola</taxon>
    </lineage>
</organism>
<sequence length="85" mass="9063">MSLGSGIVLFVIGAILAFAIDVQVSWVDLHLVGYILMAAGVIGIILGVVLITRRRQTTMTSRSAVDPVSGEQVSRRTIDRDGPLV</sequence>
<dbReference type="Pfam" id="PF20059">
    <property type="entry name" value="DUF6458"/>
    <property type="match status" value="1"/>
</dbReference>
<keyword evidence="2" id="KW-1133">Transmembrane helix</keyword>
<evidence type="ECO:0000259" key="3">
    <source>
        <dbReference type="Pfam" id="PF20059"/>
    </source>
</evidence>
<evidence type="ECO:0000313" key="5">
    <source>
        <dbReference type="Proteomes" id="UP000256541"/>
    </source>
</evidence>
<feature type="compositionally biased region" description="Basic and acidic residues" evidence="1">
    <location>
        <begin position="73"/>
        <end position="85"/>
    </location>
</feature>
<keyword evidence="2" id="KW-0812">Transmembrane</keyword>
<accession>A0A3E0VSC2</accession>
<dbReference type="AlphaFoldDB" id="A0A3E0VSC2"/>
<proteinExistence type="predicted"/>